<dbReference type="InterPro" id="IPR025789">
    <property type="entry name" value="DOT1_dom"/>
</dbReference>
<evidence type="ECO:0000313" key="1">
    <source>
        <dbReference type="EMBL" id="CAK9043450.1"/>
    </source>
</evidence>
<proteinExistence type="predicted"/>
<dbReference type="Proteomes" id="UP001642484">
    <property type="component" value="Unassembled WGS sequence"/>
</dbReference>
<dbReference type="InterPro" id="IPR029063">
    <property type="entry name" value="SAM-dependent_MTases_sf"/>
</dbReference>
<dbReference type="EMBL" id="CAXAMN010014447">
    <property type="protein sequence ID" value="CAK9043450.1"/>
    <property type="molecule type" value="Genomic_DNA"/>
</dbReference>
<comment type="caution">
    <text evidence="1">The sequence shown here is derived from an EMBL/GenBank/DDBJ whole genome shotgun (WGS) entry which is preliminary data.</text>
</comment>
<accession>A0ABP0LW59</accession>
<dbReference type="SUPFAM" id="SSF53335">
    <property type="entry name" value="S-adenosyl-L-methionine-dependent methyltransferases"/>
    <property type="match status" value="1"/>
</dbReference>
<name>A0ABP0LW59_9DINO</name>
<dbReference type="Pfam" id="PF08123">
    <property type="entry name" value="DOT1"/>
    <property type="match status" value="1"/>
</dbReference>
<evidence type="ECO:0000313" key="2">
    <source>
        <dbReference type="Proteomes" id="UP001642484"/>
    </source>
</evidence>
<dbReference type="Gene3D" id="3.40.50.150">
    <property type="entry name" value="Vaccinia Virus protein VP39"/>
    <property type="match status" value="1"/>
</dbReference>
<reference evidence="1 2" key="1">
    <citation type="submission" date="2024-02" db="EMBL/GenBank/DDBJ databases">
        <authorList>
            <person name="Chen Y."/>
            <person name="Shah S."/>
            <person name="Dougan E. K."/>
            <person name="Thang M."/>
            <person name="Chan C."/>
        </authorList>
    </citation>
    <scope>NUCLEOTIDE SEQUENCE [LARGE SCALE GENOMIC DNA]</scope>
</reference>
<keyword evidence="2" id="KW-1185">Reference proteome</keyword>
<gene>
    <name evidence="1" type="ORF">CCMP2556_LOCUS22995</name>
</gene>
<sequence>MPWPWPWLLVGLVEQSAAEHGALCPDTRASVPPSSILEEQLWREVDNLLERTYDWRYSGYCIGLAEDQVVKDAQARVVGPNETLQAHTYGEVTSNGVRQLVQFLGLTHAGEPAAFLDLGGGVGKMVLQIYLEVPRVTRSLAVELHPTRAKRGKEALETMIRFGELQELRQKSLQSALLSSSTQASVALAQLRHQRRRDVQLLEADMFEVDVSEFTHIYLASLTWGAPMIRRVSQKLHSEARSARVVAALSRLEGLDGFVEEEFNLQTSWTTRSATGSRLFVYTRSGS</sequence>
<protein>
    <submittedName>
        <fullName evidence="1">Uncharacterized protein</fullName>
    </submittedName>
</protein>
<organism evidence="1 2">
    <name type="scientific">Durusdinium trenchii</name>
    <dbReference type="NCBI Taxonomy" id="1381693"/>
    <lineage>
        <taxon>Eukaryota</taxon>
        <taxon>Sar</taxon>
        <taxon>Alveolata</taxon>
        <taxon>Dinophyceae</taxon>
        <taxon>Suessiales</taxon>
        <taxon>Symbiodiniaceae</taxon>
        <taxon>Durusdinium</taxon>
    </lineage>
</organism>